<evidence type="ECO:0000256" key="1">
    <source>
        <dbReference type="SAM" id="MobiDB-lite"/>
    </source>
</evidence>
<feature type="region of interest" description="Disordered" evidence="1">
    <location>
        <begin position="125"/>
        <end position="145"/>
    </location>
</feature>
<feature type="signal peptide" evidence="2">
    <location>
        <begin position="1"/>
        <end position="28"/>
    </location>
</feature>
<organism evidence="3 4">
    <name type="scientific">Lynx canadensis</name>
    <name type="common">Canada lynx</name>
    <name type="synonym">Felis canadensis</name>
    <dbReference type="NCBI Taxonomy" id="61383"/>
    <lineage>
        <taxon>Eukaryota</taxon>
        <taxon>Metazoa</taxon>
        <taxon>Chordata</taxon>
        <taxon>Craniata</taxon>
        <taxon>Vertebrata</taxon>
        <taxon>Euteleostomi</taxon>
        <taxon>Mammalia</taxon>
        <taxon>Eutheria</taxon>
        <taxon>Laurasiatheria</taxon>
        <taxon>Carnivora</taxon>
        <taxon>Feliformia</taxon>
        <taxon>Felidae</taxon>
        <taxon>Felinae</taxon>
        <taxon>Lynx</taxon>
    </lineage>
</organism>
<evidence type="ECO:0000313" key="3">
    <source>
        <dbReference type="Ensembl" id="ENSLCNP00005033974.1"/>
    </source>
</evidence>
<evidence type="ECO:0000313" key="4">
    <source>
        <dbReference type="Proteomes" id="UP000472241"/>
    </source>
</evidence>
<keyword evidence="2" id="KW-0732">Signal</keyword>
<accession>A0A667I6K0</accession>
<sequence>RQARPHSFLGGLLLPLLLRVAVVGQVAAAVGRASAQLALAVGRQRVVVVVVGRVVVVALRRGRLVGAGRRPGVVGGAATAELRAQPGRRLEAAAAAGALGPRLALQAAGAGRVLVLGRGARRPAHQARQGRVVGPPARGAGGPGAARVAQGLPAAAPRPVVLLGRVVLVEAPEGVRLRALEAAAAPRLVAVAVGPAGARAVRVGEGGQLVHGDGRHAGGEVLPGQHLGLGALLAEGRGEWCWSYSVGSGPTKQGARLGLPYSLAR</sequence>
<dbReference type="Proteomes" id="UP000472241">
    <property type="component" value="Unplaced"/>
</dbReference>
<dbReference type="AlphaFoldDB" id="A0A667I6K0"/>
<keyword evidence="4" id="KW-1185">Reference proteome</keyword>
<reference evidence="3" key="1">
    <citation type="submission" date="2025-08" db="UniProtKB">
        <authorList>
            <consortium name="Ensembl"/>
        </authorList>
    </citation>
    <scope>IDENTIFICATION</scope>
</reference>
<name>A0A667I6K0_LYNCA</name>
<dbReference type="Ensembl" id="ENSLCNT00005037916.1">
    <property type="protein sequence ID" value="ENSLCNP00005033974.1"/>
    <property type="gene ID" value="ENSLCNG00005022075.1"/>
</dbReference>
<proteinExistence type="predicted"/>
<evidence type="ECO:0000256" key="2">
    <source>
        <dbReference type="SAM" id="SignalP"/>
    </source>
</evidence>
<feature type="chain" id="PRO_5025541988" evidence="2">
    <location>
        <begin position="29"/>
        <end position="265"/>
    </location>
</feature>
<reference evidence="3" key="2">
    <citation type="submission" date="2025-09" db="UniProtKB">
        <authorList>
            <consortium name="Ensembl"/>
        </authorList>
    </citation>
    <scope>IDENTIFICATION</scope>
</reference>
<protein>
    <submittedName>
        <fullName evidence="3">Uncharacterized protein</fullName>
    </submittedName>
</protein>